<feature type="compositionally biased region" description="Basic and acidic residues" evidence="2">
    <location>
        <begin position="242"/>
        <end position="259"/>
    </location>
</feature>
<dbReference type="Proteomes" id="UP000663846">
    <property type="component" value="Unassembled WGS sequence"/>
</dbReference>
<sequence length="460" mass="52094">MPTFNNEASLRAFPQFQILDHRIQSIILQMLKDDRLNNYGGIKRPPNAWMLFRSDMLAVHPEMSSMSQADVTVRCKTHWAVASLQERAELQARARQANDQLFQYFPDYSYKPMSTEVKLRWKKLNITQRKEFWIASAAHIAEKIANPSKPWGGFLTLNKWADEYYPTVSRRTLSQKLGAVTAPPVTGSTSKRAYPTSRPPPQPQRTCKPDGGPFVASSSKLHTTSSRFHPYSKQTKVQGSSTKRDAKEQTRTQHGDIRKVLPPGPLKNVLVPIDPRSNSQRKRLVLSMFQLKGKMVWVSELIDDQVPDDVLRQLSDSTGPNETSPDHLVLRDYTDPWVPEAMNEYGESFYPDIRSISEYYEYMEAYYSSREHDSEFIWPPPARSPPSLSRHSPSGFRAPPTLFLRQDTELFSSNPRDSSLPGGNPTLDFGAEISPPEIPGTNLISGSHSDSVATPEDLGW</sequence>
<dbReference type="InterPro" id="IPR036910">
    <property type="entry name" value="HMG_box_dom_sf"/>
</dbReference>
<proteinExistence type="predicted"/>
<feature type="domain" description="HMG box" evidence="3">
    <location>
        <begin position="42"/>
        <end position="109"/>
    </location>
</feature>
<dbReference type="GO" id="GO:0003677">
    <property type="term" value="F:DNA binding"/>
    <property type="evidence" value="ECO:0007669"/>
    <property type="project" value="UniProtKB-UniRule"/>
</dbReference>
<protein>
    <recommendedName>
        <fullName evidence="3">HMG box domain-containing protein</fullName>
    </recommendedName>
</protein>
<gene>
    <name evidence="4" type="ORF">RDB_LOCUS174475</name>
</gene>
<dbReference type="AlphaFoldDB" id="A0A8H3GWT3"/>
<reference evidence="4" key="1">
    <citation type="submission" date="2021-01" db="EMBL/GenBank/DDBJ databases">
        <authorList>
            <person name="Kaushik A."/>
        </authorList>
    </citation>
    <scope>NUCLEOTIDE SEQUENCE</scope>
    <source>
        <strain evidence="4">AG1-1C</strain>
    </source>
</reference>
<feature type="compositionally biased region" description="Polar residues" evidence="2">
    <location>
        <begin position="216"/>
        <end position="241"/>
    </location>
</feature>
<feature type="DNA-binding region" description="HMG box" evidence="1">
    <location>
        <begin position="42"/>
        <end position="109"/>
    </location>
</feature>
<feature type="region of interest" description="Disordered" evidence="2">
    <location>
        <begin position="411"/>
        <end position="460"/>
    </location>
</feature>
<dbReference type="EMBL" id="CAJMWS010000968">
    <property type="protein sequence ID" value="CAE6470266.1"/>
    <property type="molecule type" value="Genomic_DNA"/>
</dbReference>
<name>A0A8H3GWT3_9AGAM</name>
<dbReference type="SMART" id="SM00398">
    <property type="entry name" value="HMG"/>
    <property type="match status" value="1"/>
</dbReference>
<organism evidence="4 5">
    <name type="scientific">Rhizoctonia solani</name>
    <dbReference type="NCBI Taxonomy" id="456999"/>
    <lineage>
        <taxon>Eukaryota</taxon>
        <taxon>Fungi</taxon>
        <taxon>Dikarya</taxon>
        <taxon>Basidiomycota</taxon>
        <taxon>Agaricomycotina</taxon>
        <taxon>Agaricomycetes</taxon>
        <taxon>Cantharellales</taxon>
        <taxon>Ceratobasidiaceae</taxon>
        <taxon>Rhizoctonia</taxon>
    </lineage>
</organism>
<dbReference type="SUPFAM" id="SSF47095">
    <property type="entry name" value="HMG-box"/>
    <property type="match status" value="1"/>
</dbReference>
<dbReference type="Pfam" id="PF00505">
    <property type="entry name" value="HMG_box"/>
    <property type="match status" value="1"/>
</dbReference>
<keyword evidence="1" id="KW-0238">DNA-binding</keyword>
<evidence type="ECO:0000313" key="5">
    <source>
        <dbReference type="Proteomes" id="UP000663846"/>
    </source>
</evidence>
<evidence type="ECO:0000313" key="4">
    <source>
        <dbReference type="EMBL" id="CAE6470266.1"/>
    </source>
</evidence>
<keyword evidence="1" id="KW-0539">Nucleus</keyword>
<dbReference type="InterPro" id="IPR009071">
    <property type="entry name" value="HMG_box_dom"/>
</dbReference>
<dbReference type="PROSITE" id="PS50118">
    <property type="entry name" value="HMG_BOX_2"/>
    <property type="match status" value="1"/>
</dbReference>
<accession>A0A8H3GWT3</accession>
<evidence type="ECO:0000259" key="3">
    <source>
        <dbReference type="PROSITE" id="PS50118"/>
    </source>
</evidence>
<feature type="region of interest" description="Disordered" evidence="2">
    <location>
        <begin position="179"/>
        <end position="273"/>
    </location>
</feature>
<feature type="compositionally biased region" description="Polar residues" evidence="2">
    <location>
        <begin position="442"/>
        <end position="452"/>
    </location>
</feature>
<comment type="caution">
    <text evidence="4">The sequence shown here is derived from an EMBL/GenBank/DDBJ whole genome shotgun (WGS) entry which is preliminary data.</text>
</comment>
<evidence type="ECO:0000256" key="2">
    <source>
        <dbReference type="SAM" id="MobiDB-lite"/>
    </source>
</evidence>
<dbReference type="Gene3D" id="1.10.30.10">
    <property type="entry name" value="High mobility group box domain"/>
    <property type="match status" value="1"/>
</dbReference>
<evidence type="ECO:0000256" key="1">
    <source>
        <dbReference type="PROSITE-ProRule" id="PRU00267"/>
    </source>
</evidence>
<dbReference type="GO" id="GO:0005634">
    <property type="term" value="C:nucleus"/>
    <property type="evidence" value="ECO:0007669"/>
    <property type="project" value="UniProtKB-UniRule"/>
</dbReference>